<gene>
    <name evidence="1" type="ORF">OG563_05995</name>
</gene>
<evidence type="ECO:0000313" key="2">
    <source>
        <dbReference type="Proteomes" id="UP001432062"/>
    </source>
</evidence>
<keyword evidence="2" id="KW-1185">Reference proteome</keyword>
<reference evidence="1" key="1">
    <citation type="submission" date="2022-10" db="EMBL/GenBank/DDBJ databases">
        <title>The complete genomes of actinobacterial strains from the NBC collection.</title>
        <authorList>
            <person name="Joergensen T.S."/>
            <person name="Alvarez Arevalo M."/>
            <person name="Sterndorff E.B."/>
            <person name="Faurdal D."/>
            <person name="Vuksanovic O."/>
            <person name="Mourched A.-S."/>
            <person name="Charusanti P."/>
            <person name="Shaw S."/>
            <person name="Blin K."/>
            <person name="Weber T."/>
        </authorList>
    </citation>
    <scope>NUCLEOTIDE SEQUENCE</scope>
    <source>
        <strain evidence="1">NBC_01482</strain>
    </source>
</reference>
<name>A0ABZ1Z102_9NOCA</name>
<protein>
    <submittedName>
        <fullName evidence="1">Helix-turn-helix domain-containing protein</fullName>
    </submittedName>
</protein>
<evidence type="ECO:0000313" key="1">
    <source>
        <dbReference type="EMBL" id="WUV47781.1"/>
    </source>
</evidence>
<sequence>MNLGLEELKWVEFVITQYMRDLRSIASVPPPVRALLLRVNCAIADEQTDPEPDGVAGDEIGTATAAEILGCTERWVRRIATDLDGIRVGRDWVFRRSVVEAYATARRAA</sequence>
<proteinExistence type="predicted"/>
<dbReference type="RefSeq" id="WP_329411933.1">
    <property type="nucleotide sequence ID" value="NZ_CP109441.1"/>
</dbReference>
<organism evidence="1 2">
    <name type="scientific">Nocardia vinacea</name>
    <dbReference type="NCBI Taxonomy" id="96468"/>
    <lineage>
        <taxon>Bacteria</taxon>
        <taxon>Bacillati</taxon>
        <taxon>Actinomycetota</taxon>
        <taxon>Actinomycetes</taxon>
        <taxon>Mycobacteriales</taxon>
        <taxon>Nocardiaceae</taxon>
        <taxon>Nocardia</taxon>
    </lineage>
</organism>
<dbReference type="Proteomes" id="UP001432062">
    <property type="component" value="Chromosome"/>
</dbReference>
<accession>A0ABZ1Z102</accession>
<dbReference type="EMBL" id="CP109441">
    <property type="protein sequence ID" value="WUV47781.1"/>
    <property type="molecule type" value="Genomic_DNA"/>
</dbReference>